<protein>
    <submittedName>
        <fullName evidence="2">Uncharacterized protein</fullName>
    </submittedName>
</protein>
<feature type="region of interest" description="Disordered" evidence="1">
    <location>
        <begin position="43"/>
        <end position="73"/>
    </location>
</feature>
<feature type="compositionally biased region" description="Polar residues" evidence="1">
    <location>
        <begin position="64"/>
        <end position="73"/>
    </location>
</feature>
<keyword evidence="3" id="KW-1185">Reference proteome</keyword>
<dbReference type="EMBL" id="JACEIK010003255">
    <property type="protein sequence ID" value="MCD9640986.1"/>
    <property type="molecule type" value="Genomic_DNA"/>
</dbReference>
<proteinExistence type="predicted"/>
<name>A0ABS8V348_DATST</name>
<sequence>MDMPENVLSRWKRIATKASETNEGFNLVVRYVNELSSKVDQIMEVASPSDGSQKKKARGKKSSSTHQDGSTQIYDTIGLDNTSHFNQDSTFSENTIYNSNISAAQSIADATLSQQLELSSLSMAYPSFTQMLTEPSSFHSFQHLQNSCSLPHDQLPIMSPKGLASDRDMLQNGTIDYNSKIKLEDPMHEVGWSKNLTNS</sequence>
<evidence type="ECO:0000313" key="3">
    <source>
        <dbReference type="Proteomes" id="UP000823775"/>
    </source>
</evidence>
<feature type="compositionally biased region" description="Basic residues" evidence="1">
    <location>
        <begin position="54"/>
        <end position="63"/>
    </location>
</feature>
<dbReference type="Proteomes" id="UP000823775">
    <property type="component" value="Unassembled WGS sequence"/>
</dbReference>
<reference evidence="2 3" key="1">
    <citation type="journal article" date="2021" name="BMC Genomics">
        <title>Datura genome reveals duplications of psychoactive alkaloid biosynthetic genes and high mutation rate following tissue culture.</title>
        <authorList>
            <person name="Rajewski A."/>
            <person name="Carter-House D."/>
            <person name="Stajich J."/>
            <person name="Litt A."/>
        </authorList>
    </citation>
    <scope>NUCLEOTIDE SEQUENCE [LARGE SCALE GENOMIC DNA]</scope>
    <source>
        <strain evidence="2">AR-01</strain>
    </source>
</reference>
<accession>A0ABS8V348</accession>
<gene>
    <name evidence="2" type="ORF">HAX54_026782</name>
</gene>
<organism evidence="2 3">
    <name type="scientific">Datura stramonium</name>
    <name type="common">Jimsonweed</name>
    <name type="synonym">Common thornapple</name>
    <dbReference type="NCBI Taxonomy" id="4076"/>
    <lineage>
        <taxon>Eukaryota</taxon>
        <taxon>Viridiplantae</taxon>
        <taxon>Streptophyta</taxon>
        <taxon>Embryophyta</taxon>
        <taxon>Tracheophyta</taxon>
        <taxon>Spermatophyta</taxon>
        <taxon>Magnoliopsida</taxon>
        <taxon>eudicotyledons</taxon>
        <taxon>Gunneridae</taxon>
        <taxon>Pentapetalae</taxon>
        <taxon>asterids</taxon>
        <taxon>lamiids</taxon>
        <taxon>Solanales</taxon>
        <taxon>Solanaceae</taxon>
        <taxon>Solanoideae</taxon>
        <taxon>Datureae</taxon>
        <taxon>Datura</taxon>
    </lineage>
</organism>
<evidence type="ECO:0000256" key="1">
    <source>
        <dbReference type="SAM" id="MobiDB-lite"/>
    </source>
</evidence>
<comment type="caution">
    <text evidence="2">The sequence shown here is derived from an EMBL/GenBank/DDBJ whole genome shotgun (WGS) entry which is preliminary data.</text>
</comment>
<evidence type="ECO:0000313" key="2">
    <source>
        <dbReference type="EMBL" id="MCD9640986.1"/>
    </source>
</evidence>